<reference evidence="3 4" key="1">
    <citation type="submission" date="2018-06" db="EMBL/GenBank/DDBJ databases">
        <authorList>
            <consortium name="Pathogen Informatics"/>
            <person name="Doyle S."/>
        </authorList>
    </citation>
    <scope>NUCLEOTIDE SEQUENCE [LARGE SCALE GENOMIC DNA]</scope>
    <source>
        <strain evidence="3 4">NCTC10821</strain>
    </source>
</reference>
<dbReference type="Pfam" id="PF01569">
    <property type="entry name" value="PAP2"/>
    <property type="match status" value="1"/>
</dbReference>
<dbReference type="Proteomes" id="UP000254978">
    <property type="component" value="Unassembled WGS sequence"/>
</dbReference>
<evidence type="ECO:0000313" key="4">
    <source>
        <dbReference type="Proteomes" id="UP000254978"/>
    </source>
</evidence>
<organism evidence="3 4">
    <name type="scientific">Mycolicibacterium tokaiense</name>
    <dbReference type="NCBI Taxonomy" id="39695"/>
    <lineage>
        <taxon>Bacteria</taxon>
        <taxon>Bacillati</taxon>
        <taxon>Actinomycetota</taxon>
        <taxon>Actinomycetes</taxon>
        <taxon>Mycobacteriales</taxon>
        <taxon>Mycobacteriaceae</taxon>
        <taxon>Mycolicibacterium</taxon>
    </lineage>
</organism>
<dbReference type="PANTHER" id="PTHR14969">
    <property type="entry name" value="SPHINGOSINE-1-PHOSPHATE PHOSPHOHYDROLASE"/>
    <property type="match status" value="1"/>
</dbReference>
<proteinExistence type="predicted"/>
<dbReference type="InterPro" id="IPR036938">
    <property type="entry name" value="PAP2/HPO_sf"/>
</dbReference>
<feature type="transmembrane region" description="Helical" evidence="1">
    <location>
        <begin position="75"/>
        <end position="96"/>
    </location>
</feature>
<name>A0A378THQ5_9MYCO</name>
<dbReference type="SMART" id="SM00014">
    <property type="entry name" value="acidPPc"/>
    <property type="match status" value="1"/>
</dbReference>
<dbReference type="AlphaFoldDB" id="A0A378THQ5"/>
<evidence type="ECO:0000313" key="3">
    <source>
        <dbReference type="EMBL" id="STZ60332.1"/>
    </source>
</evidence>
<feature type="transmembrane region" description="Helical" evidence="1">
    <location>
        <begin position="171"/>
        <end position="188"/>
    </location>
</feature>
<feature type="transmembrane region" description="Helical" evidence="1">
    <location>
        <begin position="146"/>
        <end position="165"/>
    </location>
</feature>
<accession>A0A378THQ5</accession>
<dbReference type="Gene3D" id="1.20.144.10">
    <property type="entry name" value="Phosphatidic acid phosphatase type 2/haloperoxidase"/>
    <property type="match status" value="1"/>
</dbReference>
<dbReference type="EMBL" id="UGQT01000001">
    <property type="protein sequence ID" value="STZ60332.1"/>
    <property type="molecule type" value="Genomic_DNA"/>
</dbReference>
<keyword evidence="1" id="KW-0812">Transmembrane</keyword>
<evidence type="ECO:0000256" key="1">
    <source>
        <dbReference type="SAM" id="Phobius"/>
    </source>
</evidence>
<dbReference type="PANTHER" id="PTHR14969:SF13">
    <property type="entry name" value="AT30094P"/>
    <property type="match status" value="1"/>
</dbReference>
<dbReference type="CDD" id="cd03392">
    <property type="entry name" value="PAP2_like_2"/>
    <property type="match status" value="1"/>
</dbReference>
<keyword evidence="1" id="KW-0472">Membrane</keyword>
<keyword evidence="4" id="KW-1185">Reference proteome</keyword>
<feature type="transmembrane region" description="Helical" evidence="1">
    <location>
        <begin position="42"/>
        <end position="68"/>
    </location>
</feature>
<feature type="domain" description="Phosphatidic acid phosphatase type 2/haloperoxidase" evidence="2">
    <location>
        <begin position="74"/>
        <end position="185"/>
    </location>
</feature>
<gene>
    <name evidence="3" type="ORF">NCTC10821_03871</name>
</gene>
<feature type="transmembrane region" description="Helical" evidence="1">
    <location>
        <begin position="116"/>
        <end position="134"/>
    </location>
</feature>
<keyword evidence="1" id="KW-1133">Transmembrane helix</keyword>
<protein>
    <submittedName>
        <fullName evidence="3">Phosphoesterase, PA-phosphatase-like protein</fullName>
    </submittedName>
</protein>
<sequence length="208" mass="22994">MAVFVAMWLGYTQDWAWLAAVDSWFLDGLHPIGATYPSWVTAWDVFCTVLGPGAFRIAGVVFIIWLFVRRYVRAAVFMIVTVELCGLLTEVAKQLADRPRPATAFVHAYGTSFPSGHAVGVMVCVLAYLTIVLPMVPERWRTPLKVIGAVVVVLIGVGRVVLNVHHPSDVVAGWALGFAWYVLWLRVIKPLPLTRYVAETPAARDTAM</sequence>
<evidence type="ECO:0000259" key="2">
    <source>
        <dbReference type="SMART" id="SM00014"/>
    </source>
</evidence>
<dbReference type="InterPro" id="IPR000326">
    <property type="entry name" value="PAP2/HPO"/>
</dbReference>
<dbReference type="SUPFAM" id="SSF48317">
    <property type="entry name" value="Acid phosphatase/Vanadium-dependent haloperoxidase"/>
    <property type="match status" value="1"/>
</dbReference>